<evidence type="ECO:0000313" key="2">
    <source>
        <dbReference type="RefSeq" id="XP_022732819.1"/>
    </source>
</evidence>
<proteinExistence type="predicted"/>
<organism evidence="1 2">
    <name type="scientific">Durio zibethinus</name>
    <name type="common">Durian</name>
    <dbReference type="NCBI Taxonomy" id="66656"/>
    <lineage>
        <taxon>Eukaryota</taxon>
        <taxon>Viridiplantae</taxon>
        <taxon>Streptophyta</taxon>
        <taxon>Embryophyta</taxon>
        <taxon>Tracheophyta</taxon>
        <taxon>Spermatophyta</taxon>
        <taxon>Magnoliopsida</taxon>
        <taxon>eudicotyledons</taxon>
        <taxon>Gunneridae</taxon>
        <taxon>Pentapetalae</taxon>
        <taxon>rosids</taxon>
        <taxon>malvids</taxon>
        <taxon>Malvales</taxon>
        <taxon>Malvaceae</taxon>
        <taxon>Helicteroideae</taxon>
        <taxon>Durio</taxon>
    </lineage>
</organism>
<feature type="non-terminal residue" evidence="2">
    <location>
        <position position="158"/>
    </location>
</feature>
<gene>
    <name evidence="2" type="primary">LOC111286949</name>
</gene>
<dbReference type="InterPro" id="IPR032675">
    <property type="entry name" value="LRR_dom_sf"/>
</dbReference>
<sequence length="158" mass="17681">MAMYYFLRPSWGEDDPDCGSWESVKSANTMGHVIELSLGNVGEIIYGDNIPSMLNLSMFQPFKELRILNLSWYGINLIQKEGSNGLLRLQKLETLDLSGNYFLNNSLQSLSALTSLKKLILSDNDMGGSFPVQELSVLENLEFLDLSSNYPEGSLTMQ</sequence>
<dbReference type="PANTHER" id="PTHR48058:SF32">
    <property type="entry name" value="LRR AMINO-TERMINAL DOMAIN PROTEIN"/>
    <property type="match status" value="1"/>
</dbReference>
<protein>
    <submittedName>
        <fullName evidence="2">Protein NSP-INTERACTING KINASE 1-like</fullName>
    </submittedName>
</protein>
<dbReference type="Pfam" id="PF13516">
    <property type="entry name" value="LRR_6"/>
    <property type="match status" value="1"/>
</dbReference>
<dbReference type="InterPro" id="IPR001611">
    <property type="entry name" value="Leu-rich_rpt"/>
</dbReference>
<accession>A0A6P5XX91</accession>
<dbReference type="PANTHER" id="PTHR48058">
    <property type="entry name" value="LRR RECEPTOR-LIKE SERINE/THREONINE-PROTEIN KINASE FLS2-RELATED"/>
    <property type="match status" value="1"/>
</dbReference>
<dbReference type="RefSeq" id="XP_022732819.1">
    <property type="nucleotide sequence ID" value="XM_022877084.1"/>
</dbReference>
<name>A0A6P5XX91_DURZI</name>
<dbReference type="Gene3D" id="3.80.10.10">
    <property type="entry name" value="Ribonuclease Inhibitor"/>
    <property type="match status" value="1"/>
</dbReference>
<dbReference type="OrthoDB" id="973305at2759"/>
<dbReference type="AlphaFoldDB" id="A0A6P5XX91"/>
<dbReference type="Pfam" id="PF00560">
    <property type="entry name" value="LRR_1"/>
    <property type="match status" value="1"/>
</dbReference>
<keyword evidence="1" id="KW-1185">Reference proteome</keyword>
<evidence type="ECO:0000313" key="1">
    <source>
        <dbReference type="Proteomes" id="UP000515121"/>
    </source>
</evidence>
<dbReference type="Proteomes" id="UP000515121">
    <property type="component" value="Unplaced"/>
</dbReference>
<reference evidence="2" key="1">
    <citation type="submission" date="2025-08" db="UniProtKB">
        <authorList>
            <consortium name="RefSeq"/>
        </authorList>
    </citation>
    <scope>IDENTIFICATION</scope>
    <source>
        <tissue evidence="2">Fruit stalk</tissue>
    </source>
</reference>
<dbReference type="GeneID" id="111286949"/>
<dbReference type="KEGG" id="dzi:111286949"/>
<dbReference type="SUPFAM" id="SSF52058">
    <property type="entry name" value="L domain-like"/>
    <property type="match status" value="1"/>
</dbReference>